<dbReference type="Pfam" id="PF09272">
    <property type="entry name" value="Hepsin-SRCR"/>
    <property type="match status" value="1"/>
</dbReference>
<dbReference type="Pfam" id="PF00089">
    <property type="entry name" value="Trypsin"/>
    <property type="match status" value="1"/>
</dbReference>
<dbReference type="InterPro" id="IPR015352">
    <property type="entry name" value="Hepsin-SRCR_dom"/>
</dbReference>
<dbReference type="SMART" id="SM00020">
    <property type="entry name" value="Tryp_SPc"/>
    <property type="match status" value="1"/>
</dbReference>
<dbReference type="GeneTree" id="ENSGT00940000159697"/>
<dbReference type="OMA" id="FNCEENT"/>
<name>G3TA31_LOXAF</name>
<dbReference type="InterPro" id="IPR018114">
    <property type="entry name" value="TRYPSIN_HIS"/>
</dbReference>
<dbReference type="eggNOG" id="KOG3627">
    <property type="taxonomic scope" value="Eukaryota"/>
</dbReference>
<evidence type="ECO:0000313" key="3">
    <source>
        <dbReference type="Ensembl" id="ENSLAFP00000010692.3"/>
    </source>
</evidence>
<reference evidence="3" key="3">
    <citation type="submission" date="2025-09" db="UniProtKB">
        <authorList>
            <consortium name="Ensembl"/>
        </authorList>
    </citation>
    <scope>IDENTIFICATION</scope>
    <source>
        <strain evidence="3">Isolate ISIS603380</strain>
    </source>
</reference>
<dbReference type="GO" id="GO:0008360">
    <property type="term" value="P:regulation of cell shape"/>
    <property type="evidence" value="ECO:0007669"/>
    <property type="project" value="TreeGrafter"/>
</dbReference>
<sequence length="343" mass="37608">KVAALTAGTLLLLTGIRAASWAIVTVLLKRTVPFLYLVQVSPGDSPLMLFDETGGTWWLLCSLCSNARVARLSCKEMGFLRALAHSELDGDGTLGFCIDKGRLSHVRSLLEVTLCDCPRGYFLATICQDCGCRKLPVDRIVGCQDTSLGKWPWQISLPYDGAHLCGGSLLSRDGVLTAAHCFPERNQVLFRQWVFAGALAQALPHGLQLGIQTVVYHRGCLPFCDFNCEENTNDTALVHISSPLPLTEYIQPVCFPAAGQALVDGKLCTVTGWGNTHYYGDGDSSNPFVYEDSISRTPRWQLCGIVRWGTTCTLAQKPGVYNKEWIFQATKTHSKDNGMVTQL</sequence>
<evidence type="ECO:0000256" key="1">
    <source>
        <dbReference type="ARBA" id="ARBA00023157"/>
    </source>
</evidence>
<keyword evidence="1" id="KW-1015">Disulfide bond</keyword>
<dbReference type="GO" id="GO:0070008">
    <property type="term" value="F:serine-type exopeptidase activity"/>
    <property type="evidence" value="ECO:0007669"/>
    <property type="project" value="InterPro"/>
</dbReference>
<dbReference type="PROSITE" id="PS50240">
    <property type="entry name" value="TRYPSIN_DOM"/>
    <property type="match status" value="1"/>
</dbReference>
<dbReference type="SUPFAM" id="SSF50494">
    <property type="entry name" value="Trypsin-like serine proteases"/>
    <property type="match status" value="1"/>
</dbReference>
<dbReference type="PANTHER" id="PTHR24253:SF166">
    <property type="entry name" value="SERINE PROTEASE HEPSIN"/>
    <property type="match status" value="1"/>
</dbReference>
<reference evidence="3 4" key="1">
    <citation type="submission" date="2009-06" db="EMBL/GenBank/DDBJ databases">
        <title>The Genome Sequence of Loxodonta africana (African elephant).</title>
        <authorList>
            <person name="Di Palma F."/>
            <person name="Heiman D."/>
            <person name="Young S."/>
            <person name="Johnson J."/>
            <person name="Lander E.S."/>
            <person name="Lindblad-Toh K."/>
        </authorList>
    </citation>
    <scope>NUCLEOTIDE SEQUENCE [LARGE SCALE GENOMIC DNA]</scope>
    <source>
        <strain evidence="3 4">Isolate ISIS603380</strain>
    </source>
</reference>
<feature type="domain" description="Peptidase S1" evidence="2">
    <location>
        <begin position="140"/>
        <end position="323"/>
    </location>
</feature>
<dbReference type="PROSITE" id="PS00134">
    <property type="entry name" value="TRYPSIN_HIS"/>
    <property type="match status" value="1"/>
</dbReference>
<dbReference type="SUPFAM" id="SSF56487">
    <property type="entry name" value="SRCR-like"/>
    <property type="match status" value="1"/>
</dbReference>
<dbReference type="InterPro" id="IPR001314">
    <property type="entry name" value="Peptidase_S1A"/>
</dbReference>
<dbReference type="STRING" id="9785.ENSLAFP00000010692"/>
<protein>
    <recommendedName>
        <fullName evidence="2">Peptidase S1 domain-containing protein</fullName>
    </recommendedName>
</protein>
<dbReference type="InterPro" id="IPR043504">
    <property type="entry name" value="Peptidase_S1_PA_chymotrypsin"/>
</dbReference>
<evidence type="ECO:0000313" key="4">
    <source>
        <dbReference type="Proteomes" id="UP000007646"/>
    </source>
</evidence>
<dbReference type="HOGENOM" id="CLU_006842_19_2_1"/>
<dbReference type="FunFam" id="2.40.10.10:FF:000068">
    <property type="entry name" value="transmembrane protease serine 2"/>
    <property type="match status" value="1"/>
</dbReference>
<dbReference type="GO" id="GO:0010719">
    <property type="term" value="P:negative regulation of epithelial to mesenchymal transition"/>
    <property type="evidence" value="ECO:0007669"/>
    <property type="project" value="TreeGrafter"/>
</dbReference>
<dbReference type="Ensembl" id="ENSLAFT00000012788.3">
    <property type="protein sequence ID" value="ENSLAFP00000010692.3"/>
    <property type="gene ID" value="ENSLAFG00000012788.3"/>
</dbReference>
<accession>G3TA31</accession>
<dbReference type="AlphaFoldDB" id="G3TA31"/>
<dbReference type="InParanoid" id="G3TA31"/>
<dbReference type="PANTHER" id="PTHR24253">
    <property type="entry name" value="TRANSMEMBRANE PROTEASE SERINE"/>
    <property type="match status" value="1"/>
</dbReference>
<dbReference type="GO" id="GO:0004252">
    <property type="term" value="F:serine-type endopeptidase activity"/>
    <property type="evidence" value="ECO:0007669"/>
    <property type="project" value="InterPro"/>
</dbReference>
<organism evidence="3 4">
    <name type="scientific">Loxodonta africana</name>
    <name type="common">African elephant</name>
    <dbReference type="NCBI Taxonomy" id="9785"/>
    <lineage>
        <taxon>Eukaryota</taxon>
        <taxon>Metazoa</taxon>
        <taxon>Chordata</taxon>
        <taxon>Craniata</taxon>
        <taxon>Vertebrata</taxon>
        <taxon>Euteleostomi</taxon>
        <taxon>Mammalia</taxon>
        <taxon>Eutheria</taxon>
        <taxon>Afrotheria</taxon>
        <taxon>Proboscidea</taxon>
        <taxon>Elephantidae</taxon>
        <taxon>Loxodonta</taxon>
    </lineage>
</organism>
<keyword evidence="4" id="KW-1185">Reference proteome</keyword>
<dbReference type="InterPro" id="IPR001254">
    <property type="entry name" value="Trypsin_dom"/>
</dbReference>
<dbReference type="GO" id="GO:0016020">
    <property type="term" value="C:membrane"/>
    <property type="evidence" value="ECO:0007669"/>
    <property type="project" value="InterPro"/>
</dbReference>
<dbReference type="InterPro" id="IPR036772">
    <property type="entry name" value="SRCR-like_dom_sf"/>
</dbReference>
<dbReference type="PRINTS" id="PR00722">
    <property type="entry name" value="CHYMOTRYPSIN"/>
</dbReference>
<evidence type="ECO:0000259" key="2">
    <source>
        <dbReference type="PROSITE" id="PS50240"/>
    </source>
</evidence>
<dbReference type="CDD" id="cd00190">
    <property type="entry name" value="Tryp_SPc"/>
    <property type="match status" value="1"/>
</dbReference>
<dbReference type="Proteomes" id="UP000007646">
    <property type="component" value="Unassembled WGS sequence"/>
</dbReference>
<dbReference type="InterPro" id="IPR009003">
    <property type="entry name" value="Peptidase_S1_PA"/>
</dbReference>
<dbReference type="Gene3D" id="3.10.250.10">
    <property type="entry name" value="SRCR-like domain"/>
    <property type="match status" value="1"/>
</dbReference>
<dbReference type="MEROPS" id="S01.224"/>
<proteinExistence type="predicted"/>
<reference evidence="3" key="2">
    <citation type="submission" date="2025-08" db="UniProtKB">
        <authorList>
            <consortium name="Ensembl"/>
        </authorList>
    </citation>
    <scope>IDENTIFICATION</scope>
    <source>
        <strain evidence="3">Isolate ISIS603380</strain>
    </source>
</reference>
<dbReference type="GO" id="GO:0006508">
    <property type="term" value="P:proteolysis"/>
    <property type="evidence" value="ECO:0007669"/>
    <property type="project" value="InterPro"/>
</dbReference>
<dbReference type="Gene3D" id="2.40.10.10">
    <property type="entry name" value="Trypsin-like serine proteases"/>
    <property type="match status" value="3"/>
</dbReference>